<accession>G5CBI1</accession>
<dbReference type="Gene3D" id="6.10.140.170">
    <property type="match status" value="1"/>
</dbReference>
<evidence type="ECO:0000256" key="2">
    <source>
        <dbReference type="PROSITE-ProRule" id="PRU00447"/>
    </source>
</evidence>
<evidence type="ECO:0000313" key="4">
    <source>
        <dbReference type="EMBL" id="EHB18892.1"/>
    </source>
</evidence>
<name>G5CBI1_HETGA</name>
<dbReference type="GO" id="GO:0005737">
    <property type="term" value="C:cytoplasm"/>
    <property type="evidence" value="ECO:0007669"/>
    <property type="project" value="InterPro"/>
</dbReference>
<dbReference type="Pfam" id="PF09230">
    <property type="entry name" value="DFF40"/>
    <property type="match status" value="2"/>
</dbReference>
<protein>
    <submittedName>
        <fullName evidence="4">DNAation factor subunit beta</fullName>
    </submittedName>
</protein>
<dbReference type="PROSITE" id="PS51135">
    <property type="entry name" value="CIDE_N"/>
    <property type="match status" value="1"/>
</dbReference>
<dbReference type="GO" id="GO:0016787">
    <property type="term" value="F:hydrolase activity"/>
    <property type="evidence" value="ECO:0007669"/>
    <property type="project" value="InterPro"/>
</dbReference>
<sequence>MPTPPPPGPEHGSRLCLYEDGTEVTEDYFPRVPEDAELVLLTTGQTWGGYVSDIGRFLSVFQEPHVGVLQVARQLLEDEQAPLRQKLLADLLQSASQNIAAETRAQDPPWFEGVESRFRNKSGYLRYSCESRIRGYLREVSTYASGVAVGAREEYLRVLDSMCQKLKAAQYHGSYFDREAEAGGRLCTPEGWFSCQGPFDLENCASKHSINPYSNRESRILFSTWNLDHMPGVKVQREAGCTARKRPGPEQAVAQPDLRLPVPMARSGLPHPRQSVAFCYSGQAKTPPVSFTKSGSGSRVLSLLTAIEKKRAIVPTLVDAIQQRDGREVAWEYFYSLLFTPENLKLVHIACHKKTTHKLECDPRRIYRPRVGPKRKRPARKRQ</sequence>
<dbReference type="InterPro" id="IPR044925">
    <property type="entry name" value="His-Me_finger_sf"/>
</dbReference>
<dbReference type="SUPFAM" id="SSF54060">
    <property type="entry name" value="His-Me finger endonucleases"/>
    <property type="match status" value="1"/>
</dbReference>
<proteinExistence type="predicted"/>
<evidence type="ECO:0000256" key="1">
    <source>
        <dbReference type="ARBA" id="ARBA00022703"/>
    </source>
</evidence>
<dbReference type="Pfam" id="PF02017">
    <property type="entry name" value="CIDE-N"/>
    <property type="match status" value="1"/>
</dbReference>
<dbReference type="SUPFAM" id="SSF54277">
    <property type="entry name" value="CAD &amp; PB1 domains"/>
    <property type="match status" value="1"/>
</dbReference>
<dbReference type="PANTHER" id="PTHR13067">
    <property type="entry name" value="CASPASE-ACTIVATED DNASE"/>
    <property type="match status" value="1"/>
</dbReference>
<keyword evidence="1 2" id="KW-0053">Apoptosis</keyword>
<dbReference type="Gene3D" id="3.10.20.10">
    <property type="match status" value="1"/>
</dbReference>
<evidence type="ECO:0000259" key="3">
    <source>
        <dbReference type="PROSITE" id="PS51135"/>
    </source>
</evidence>
<feature type="domain" description="CIDE-N" evidence="3">
    <location>
        <begin position="1"/>
        <end position="49"/>
    </location>
</feature>
<evidence type="ECO:0000313" key="5">
    <source>
        <dbReference type="Proteomes" id="UP000006813"/>
    </source>
</evidence>
<reference evidence="4 5" key="1">
    <citation type="journal article" date="2011" name="Nature">
        <title>Genome sequencing reveals insights into physiology and longevity of the naked mole rat.</title>
        <authorList>
            <person name="Kim E.B."/>
            <person name="Fang X."/>
            <person name="Fushan A.A."/>
            <person name="Huang Z."/>
            <person name="Lobanov A.V."/>
            <person name="Han L."/>
            <person name="Marino S.M."/>
            <person name="Sun X."/>
            <person name="Turanov A.A."/>
            <person name="Yang P."/>
            <person name="Yim S.H."/>
            <person name="Zhao X."/>
            <person name="Kasaikina M.V."/>
            <person name="Stoletzki N."/>
            <person name="Peng C."/>
            <person name="Polak P."/>
            <person name="Xiong Z."/>
            <person name="Kiezun A."/>
            <person name="Zhu Y."/>
            <person name="Chen Y."/>
            <person name="Kryukov G.V."/>
            <person name="Zhang Q."/>
            <person name="Peshkin L."/>
            <person name="Yang L."/>
            <person name="Bronson R.T."/>
            <person name="Buffenstein R."/>
            <person name="Wang B."/>
            <person name="Han C."/>
            <person name="Li Q."/>
            <person name="Chen L."/>
            <person name="Zhao W."/>
            <person name="Sunyaev S.R."/>
            <person name="Park T.J."/>
            <person name="Zhang G."/>
            <person name="Wang J."/>
            <person name="Gladyshev V.N."/>
        </authorList>
    </citation>
    <scope>NUCLEOTIDE SEQUENCE [LARGE SCALE GENOMIC DNA]</scope>
</reference>
<dbReference type="InterPro" id="IPR003508">
    <property type="entry name" value="CIDE-N_dom"/>
</dbReference>
<dbReference type="AlphaFoldDB" id="G5CBI1"/>
<gene>
    <name evidence="4" type="ORF">GW7_14661</name>
</gene>
<dbReference type="STRING" id="10181.G5CBI1"/>
<dbReference type="GO" id="GO:0005634">
    <property type="term" value="C:nucleus"/>
    <property type="evidence" value="ECO:0007669"/>
    <property type="project" value="InterPro"/>
</dbReference>
<dbReference type="GO" id="GO:0006309">
    <property type="term" value="P:apoptotic DNA fragmentation"/>
    <property type="evidence" value="ECO:0007669"/>
    <property type="project" value="InterPro"/>
</dbReference>
<dbReference type="InterPro" id="IPR039729">
    <property type="entry name" value="DFF40"/>
</dbReference>
<dbReference type="FunCoup" id="G5CBI1">
    <property type="interactions" value="1873"/>
</dbReference>
<dbReference type="GO" id="GO:0004520">
    <property type="term" value="F:DNA endonuclease activity"/>
    <property type="evidence" value="ECO:0007669"/>
    <property type="project" value="InterPro"/>
</dbReference>
<dbReference type="SMART" id="SM00266">
    <property type="entry name" value="CAD"/>
    <property type="match status" value="1"/>
</dbReference>
<dbReference type="EMBL" id="JH204770">
    <property type="protein sequence ID" value="EHB18892.1"/>
    <property type="molecule type" value="Genomic_DNA"/>
</dbReference>
<dbReference type="Proteomes" id="UP000006813">
    <property type="component" value="Unassembled WGS sequence"/>
</dbReference>
<dbReference type="InParanoid" id="G5CBI1"/>
<organism evidence="4 5">
    <name type="scientific">Heterocephalus glaber</name>
    <name type="common">Naked mole rat</name>
    <dbReference type="NCBI Taxonomy" id="10181"/>
    <lineage>
        <taxon>Eukaryota</taxon>
        <taxon>Metazoa</taxon>
        <taxon>Chordata</taxon>
        <taxon>Craniata</taxon>
        <taxon>Vertebrata</taxon>
        <taxon>Euteleostomi</taxon>
        <taxon>Mammalia</taxon>
        <taxon>Eutheria</taxon>
        <taxon>Euarchontoglires</taxon>
        <taxon>Glires</taxon>
        <taxon>Rodentia</taxon>
        <taxon>Hystricomorpha</taxon>
        <taxon>Bathyergidae</taxon>
        <taxon>Heterocephalus</taxon>
    </lineage>
</organism>
<dbReference type="InterPro" id="IPR015311">
    <property type="entry name" value="DFF40_C"/>
</dbReference>
<dbReference type="eggNOG" id="ENOG502R0RF">
    <property type="taxonomic scope" value="Eukaryota"/>
</dbReference>
<dbReference type="PANTHER" id="PTHR13067:SF2">
    <property type="entry name" value="CASPASE-ACTIVATED DNASE"/>
    <property type="match status" value="1"/>
</dbReference>